<evidence type="ECO:0000256" key="5">
    <source>
        <dbReference type="ARBA" id="ARBA00022989"/>
    </source>
</evidence>
<feature type="transmembrane region" description="Helical" evidence="7">
    <location>
        <begin position="45"/>
        <end position="67"/>
    </location>
</feature>
<dbReference type="GO" id="GO:0005886">
    <property type="term" value="C:plasma membrane"/>
    <property type="evidence" value="ECO:0007669"/>
    <property type="project" value="UniProtKB-SubCell"/>
</dbReference>
<dbReference type="PANTHER" id="PTHR30353">
    <property type="entry name" value="INNER MEMBRANE PROTEIN DEDA-RELATED"/>
    <property type="match status" value="1"/>
</dbReference>
<feature type="transmembrane region" description="Helical" evidence="7">
    <location>
        <begin position="164"/>
        <end position="182"/>
    </location>
</feature>
<protein>
    <recommendedName>
        <fullName evidence="8">VTT domain-containing protein</fullName>
    </recommendedName>
</protein>
<feature type="transmembrane region" description="Helical" evidence="7">
    <location>
        <begin position="5"/>
        <end position="25"/>
    </location>
</feature>
<feature type="domain" description="VTT" evidence="8">
    <location>
        <begin position="55"/>
        <end position="151"/>
    </location>
</feature>
<evidence type="ECO:0000259" key="8">
    <source>
        <dbReference type="Pfam" id="PF09335"/>
    </source>
</evidence>
<evidence type="ECO:0000256" key="1">
    <source>
        <dbReference type="ARBA" id="ARBA00004651"/>
    </source>
</evidence>
<dbReference type="Pfam" id="PF09335">
    <property type="entry name" value="VTT_dom"/>
    <property type="match status" value="1"/>
</dbReference>
<dbReference type="PANTHER" id="PTHR30353:SF15">
    <property type="entry name" value="INNER MEMBRANE PROTEIN YABI"/>
    <property type="match status" value="1"/>
</dbReference>
<sequence>MTDAIYWYVSIFFWLFLTGIGIPPAPEEAGILYAASVNALHSEVWWSLAWASCGLGIIAADCVLYGVGWRWGAKLFEYRWVQKVLSNERRQRLEGHFTQHGMKLLILARFLPPLRTGVFLIAGATRYSFVKFLIADLVYAVVGVGLFFFCGTWILALIHRFESTALIVGALLVMGYGLYMYYRLLRRRELRGASEAPISVLQGPEGSVPPGEPAKNPAAAVAAQREAQTVLEG</sequence>
<dbReference type="Proteomes" id="UP000464178">
    <property type="component" value="Chromosome"/>
</dbReference>
<keyword evidence="5 7" id="KW-1133">Transmembrane helix</keyword>
<dbReference type="InterPro" id="IPR032818">
    <property type="entry name" value="DedA-like"/>
</dbReference>
<evidence type="ECO:0000256" key="2">
    <source>
        <dbReference type="ARBA" id="ARBA00010792"/>
    </source>
</evidence>
<reference evidence="9 10" key="1">
    <citation type="submission" date="2019-05" db="EMBL/GenBank/DDBJ databases">
        <authorList>
            <consortium name="Science for Life Laboratories"/>
        </authorList>
    </citation>
    <scope>NUCLEOTIDE SEQUENCE [LARGE SCALE GENOMIC DNA]</scope>
    <source>
        <strain evidence="9">Soil9</strain>
    </source>
</reference>
<comment type="similarity">
    <text evidence="2 7">Belongs to the DedA family.</text>
</comment>
<keyword evidence="10" id="KW-1185">Reference proteome</keyword>
<dbReference type="EMBL" id="LR593886">
    <property type="protein sequence ID" value="VTR90755.1"/>
    <property type="molecule type" value="Genomic_DNA"/>
</dbReference>
<feature type="transmembrane region" description="Helical" evidence="7">
    <location>
        <begin position="137"/>
        <end position="158"/>
    </location>
</feature>
<evidence type="ECO:0000256" key="7">
    <source>
        <dbReference type="RuleBase" id="RU367016"/>
    </source>
</evidence>
<dbReference type="InterPro" id="IPR032816">
    <property type="entry name" value="VTT_dom"/>
</dbReference>
<comment type="subcellular location">
    <subcellularLocation>
        <location evidence="1 7">Cell membrane</location>
        <topology evidence="1 7">Multi-pass membrane protein</topology>
    </subcellularLocation>
</comment>
<accession>A0A6P2CRQ7</accession>
<proteinExistence type="inferred from homology"/>
<evidence type="ECO:0000313" key="10">
    <source>
        <dbReference type="Proteomes" id="UP000464178"/>
    </source>
</evidence>
<keyword evidence="6 7" id="KW-0472">Membrane</keyword>
<name>A0A6P2CRQ7_9BACT</name>
<evidence type="ECO:0000256" key="6">
    <source>
        <dbReference type="ARBA" id="ARBA00023136"/>
    </source>
</evidence>
<evidence type="ECO:0000256" key="4">
    <source>
        <dbReference type="ARBA" id="ARBA00022692"/>
    </source>
</evidence>
<keyword evidence="4 7" id="KW-0812">Transmembrane</keyword>
<dbReference type="AlphaFoldDB" id="A0A6P2CRQ7"/>
<keyword evidence="3 7" id="KW-1003">Cell membrane</keyword>
<gene>
    <name evidence="9" type="ORF">SOIL9_69590</name>
</gene>
<evidence type="ECO:0000313" key="9">
    <source>
        <dbReference type="EMBL" id="VTR90755.1"/>
    </source>
</evidence>
<dbReference type="RefSeq" id="WP_162665848.1">
    <property type="nucleotide sequence ID" value="NZ_LR593886.1"/>
</dbReference>
<organism evidence="9 10">
    <name type="scientific">Gemmata massiliana</name>
    <dbReference type="NCBI Taxonomy" id="1210884"/>
    <lineage>
        <taxon>Bacteria</taxon>
        <taxon>Pseudomonadati</taxon>
        <taxon>Planctomycetota</taxon>
        <taxon>Planctomycetia</taxon>
        <taxon>Gemmatales</taxon>
        <taxon>Gemmataceae</taxon>
        <taxon>Gemmata</taxon>
    </lineage>
</organism>
<evidence type="ECO:0000256" key="3">
    <source>
        <dbReference type="ARBA" id="ARBA00022475"/>
    </source>
</evidence>
<dbReference type="KEGG" id="gms:SOIL9_69590"/>